<evidence type="ECO:0000313" key="2">
    <source>
        <dbReference type="Proteomes" id="UP000789920"/>
    </source>
</evidence>
<dbReference type="Proteomes" id="UP000789920">
    <property type="component" value="Unassembled WGS sequence"/>
</dbReference>
<name>A0ACA9L1Q4_9GLOM</name>
<gene>
    <name evidence="1" type="ORF">RPERSI_LOCUS1865</name>
</gene>
<proteinExistence type="predicted"/>
<accession>A0ACA9L1Q4</accession>
<keyword evidence="2" id="KW-1185">Reference proteome</keyword>
<dbReference type="EMBL" id="CAJVQC010001867">
    <property type="protein sequence ID" value="CAG8501970.1"/>
    <property type="molecule type" value="Genomic_DNA"/>
</dbReference>
<reference evidence="1" key="1">
    <citation type="submission" date="2021-06" db="EMBL/GenBank/DDBJ databases">
        <authorList>
            <person name="Kallberg Y."/>
            <person name="Tangrot J."/>
            <person name="Rosling A."/>
        </authorList>
    </citation>
    <scope>NUCLEOTIDE SEQUENCE</scope>
    <source>
        <strain evidence="1">MA461A</strain>
    </source>
</reference>
<evidence type="ECO:0000313" key="1">
    <source>
        <dbReference type="EMBL" id="CAG8501970.1"/>
    </source>
</evidence>
<comment type="caution">
    <text evidence="1">The sequence shown here is derived from an EMBL/GenBank/DDBJ whole genome shotgun (WGS) entry which is preliminary data.</text>
</comment>
<sequence>MVLDDCCRIDINKIWEVKHVQSTMNHSQFVLLLEDKSLKIFDKSQKSSVLQNKNYLIPTSTFQVLERIYKQEIDIRNLTGLDSNKVLYGCGLGLYKKALNIAIINSSKNVLESIL</sequence>
<protein>
    <submittedName>
        <fullName evidence="1">28893_t:CDS:1</fullName>
    </submittedName>
</protein>
<organism evidence="1 2">
    <name type="scientific">Racocetra persica</name>
    <dbReference type="NCBI Taxonomy" id="160502"/>
    <lineage>
        <taxon>Eukaryota</taxon>
        <taxon>Fungi</taxon>
        <taxon>Fungi incertae sedis</taxon>
        <taxon>Mucoromycota</taxon>
        <taxon>Glomeromycotina</taxon>
        <taxon>Glomeromycetes</taxon>
        <taxon>Diversisporales</taxon>
        <taxon>Gigasporaceae</taxon>
        <taxon>Racocetra</taxon>
    </lineage>
</organism>